<keyword evidence="4 6" id="KW-1133">Transmembrane helix</keyword>
<reference evidence="9" key="1">
    <citation type="submission" date="2017-12" db="EMBL/GenBank/DDBJ databases">
        <title>Draft genome sequence of Telmatospirillum siberiense 26-4b1T, an acidotolerant peatland alphaproteobacterium potentially involved in sulfur cycling.</title>
        <authorList>
            <person name="Hausmann B."/>
            <person name="Pjevac P."/>
            <person name="Schreck K."/>
            <person name="Herbold C.W."/>
            <person name="Daims H."/>
            <person name="Wagner M."/>
            <person name="Pester M."/>
            <person name="Loy A."/>
        </authorList>
    </citation>
    <scope>NUCLEOTIDE SEQUENCE [LARGE SCALE GENOMIC DNA]</scope>
    <source>
        <strain evidence="9">26-4b1</strain>
    </source>
</reference>
<feature type="transmembrane region" description="Helical" evidence="6">
    <location>
        <begin position="614"/>
        <end position="632"/>
    </location>
</feature>
<evidence type="ECO:0000256" key="2">
    <source>
        <dbReference type="ARBA" id="ARBA00008333"/>
    </source>
</evidence>
<dbReference type="PANTHER" id="PTHR31632:SF2">
    <property type="entry name" value="PLASMA MEMBRANE IRON PERMEASE"/>
    <property type="match status" value="1"/>
</dbReference>
<dbReference type="RefSeq" id="WP_101253709.1">
    <property type="nucleotide sequence ID" value="NZ_PIUM01000059.1"/>
</dbReference>
<evidence type="ECO:0000256" key="3">
    <source>
        <dbReference type="ARBA" id="ARBA00022692"/>
    </source>
</evidence>
<feature type="signal peptide" evidence="7">
    <location>
        <begin position="1"/>
        <end position="20"/>
    </location>
</feature>
<feature type="chain" id="PRO_5015001497" evidence="7">
    <location>
        <begin position="21"/>
        <end position="645"/>
    </location>
</feature>
<protein>
    <submittedName>
        <fullName evidence="8">Iron permease</fullName>
    </submittedName>
</protein>
<comment type="subcellular location">
    <subcellularLocation>
        <location evidence="1">Membrane</location>
        <topology evidence="1">Multi-pass membrane protein</topology>
    </subcellularLocation>
</comment>
<evidence type="ECO:0000313" key="8">
    <source>
        <dbReference type="EMBL" id="PKU21441.1"/>
    </source>
</evidence>
<dbReference type="OrthoDB" id="9779283at2"/>
<organism evidence="8 9">
    <name type="scientific">Telmatospirillum siberiense</name>
    <dbReference type="NCBI Taxonomy" id="382514"/>
    <lineage>
        <taxon>Bacteria</taxon>
        <taxon>Pseudomonadati</taxon>
        <taxon>Pseudomonadota</taxon>
        <taxon>Alphaproteobacteria</taxon>
        <taxon>Rhodospirillales</taxon>
        <taxon>Rhodospirillaceae</taxon>
        <taxon>Telmatospirillum</taxon>
    </lineage>
</organism>
<feature type="transmembrane region" description="Helical" evidence="6">
    <location>
        <begin position="380"/>
        <end position="406"/>
    </location>
</feature>
<dbReference type="InterPro" id="IPR004923">
    <property type="entry name" value="FTR1/Fip1/EfeU"/>
</dbReference>
<comment type="caution">
    <text evidence="8">The sequence shown here is derived from an EMBL/GenBank/DDBJ whole genome shotgun (WGS) entry which is preliminary data.</text>
</comment>
<feature type="transmembrane region" description="Helical" evidence="6">
    <location>
        <begin position="452"/>
        <end position="470"/>
    </location>
</feature>
<feature type="transmembrane region" description="Helical" evidence="6">
    <location>
        <begin position="562"/>
        <end position="583"/>
    </location>
</feature>
<keyword evidence="3 6" id="KW-0812">Transmembrane</keyword>
<sequence length="645" mass="68604">MKAILMAFLLLGCLAGQAQAAEEKPDYRGTLGRIDEMLKQAASDYRAGSVDAAKTTVQNSYFQLFEGLEGPIRINISAKRGYQLESEFAAIRKLMVDGASPDEVERRISAHIAALEAIMPVLEKGAVLVAQKSEEGNGASPEADLPDLPKKVEPYWEEAVATIHDTLIAAADALDKGDAAQAKALITKAQFDGYKNSELTIAIRRYVSQQQDGVFEAEFRRIQTLVSDGRPASLIRGSARVLTEELTARLPGLPLVGAAAEAAKEAPAPSADWKVVAERVNTAIAKASALIGDGKSTAAIDLLQSTYFDVFEASGMEARIGVRDDSLKTVLEAHFSKLMSLAGNASASAAFTTEAGAMAADLARAVTLLGGGDDNDPLSLFGYALLIILREGFEAMIIVTAIIAYLVKTGHGDQQRIIGHSVLVALLASVATAVLLKLAFREAAASQEVLEGATMLVAAAVLFSVSYWLVSKAEAQKWSDYIKDKVAGSLSSGSVRALWFTSFLAVYREGAETVLFYQALTTTASTSGLLAIAGGFALGCLGLAVIYWGMRAGALRLPIRPFFQATSALLYLMAFVFAGKGVMELVEGKIFTPTLIPWAPEFPALGLYPYWQSLAPQAVLVIAALVSLAVIVRQRGTEAVNGRQN</sequence>
<accession>A0A2N3PM17</accession>
<evidence type="ECO:0000313" key="9">
    <source>
        <dbReference type="Proteomes" id="UP000233293"/>
    </source>
</evidence>
<keyword evidence="5 6" id="KW-0472">Membrane</keyword>
<dbReference type="GO" id="GO:0033573">
    <property type="term" value="C:high-affinity iron permease complex"/>
    <property type="evidence" value="ECO:0007669"/>
    <property type="project" value="InterPro"/>
</dbReference>
<comment type="similarity">
    <text evidence="2">Belongs to the oxidase-dependent Fe transporter (OFeT) (TC 9.A.10.1) family.</text>
</comment>
<feature type="transmembrane region" description="Helical" evidence="6">
    <location>
        <begin position="418"/>
        <end position="440"/>
    </location>
</feature>
<evidence type="ECO:0000256" key="1">
    <source>
        <dbReference type="ARBA" id="ARBA00004141"/>
    </source>
</evidence>
<dbReference type="AlphaFoldDB" id="A0A2N3PM17"/>
<name>A0A2N3PM17_9PROT</name>
<dbReference type="EMBL" id="PIUM01000059">
    <property type="protein sequence ID" value="PKU21441.1"/>
    <property type="molecule type" value="Genomic_DNA"/>
</dbReference>
<feature type="transmembrane region" description="Helical" evidence="6">
    <location>
        <begin position="527"/>
        <end position="550"/>
    </location>
</feature>
<dbReference type="Proteomes" id="UP000233293">
    <property type="component" value="Unassembled WGS sequence"/>
</dbReference>
<gene>
    <name evidence="8" type="ORF">CWS72_26690</name>
</gene>
<proteinExistence type="inferred from homology"/>
<dbReference type="Pfam" id="PF03239">
    <property type="entry name" value="FTR1"/>
    <property type="match status" value="1"/>
</dbReference>
<evidence type="ECO:0000256" key="5">
    <source>
        <dbReference type="ARBA" id="ARBA00023136"/>
    </source>
</evidence>
<evidence type="ECO:0000256" key="7">
    <source>
        <dbReference type="SAM" id="SignalP"/>
    </source>
</evidence>
<keyword evidence="9" id="KW-1185">Reference proteome</keyword>
<evidence type="ECO:0000256" key="6">
    <source>
        <dbReference type="SAM" id="Phobius"/>
    </source>
</evidence>
<dbReference type="GO" id="GO:0015093">
    <property type="term" value="F:ferrous iron transmembrane transporter activity"/>
    <property type="evidence" value="ECO:0007669"/>
    <property type="project" value="TreeGrafter"/>
</dbReference>
<keyword evidence="7" id="KW-0732">Signal</keyword>
<dbReference type="PANTHER" id="PTHR31632">
    <property type="entry name" value="IRON TRANSPORTER FTH1"/>
    <property type="match status" value="1"/>
</dbReference>
<feature type="transmembrane region" description="Helical" evidence="6">
    <location>
        <begin position="490"/>
        <end position="507"/>
    </location>
</feature>
<evidence type="ECO:0000256" key="4">
    <source>
        <dbReference type="ARBA" id="ARBA00022989"/>
    </source>
</evidence>